<keyword evidence="4" id="KW-1003">Cell membrane</keyword>
<protein>
    <submittedName>
        <fullName evidence="10">Probable amino acid ABC transporter, permease protein</fullName>
    </submittedName>
</protein>
<dbReference type="eggNOG" id="COG0765">
    <property type="taxonomic scope" value="Bacteria"/>
</dbReference>
<feature type="transmembrane region" description="Helical" evidence="8">
    <location>
        <begin position="103"/>
        <end position="121"/>
    </location>
</feature>
<dbReference type="CDD" id="cd06261">
    <property type="entry name" value="TM_PBP2"/>
    <property type="match status" value="1"/>
</dbReference>
<feature type="transmembrane region" description="Helical" evidence="8">
    <location>
        <begin position="133"/>
        <end position="159"/>
    </location>
</feature>
<dbReference type="InterPro" id="IPR035906">
    <property type="entry name" value="MetI-like_sf"/>
</dbReference>
<dbReference type="SUPFAM" id="SSF161098">
    <property type="entry name" value="MetI-like"/>
    <property type="match status" value="1"/>
</dbReference>
<feature type="transmembrane region" description="Helical" evidence="8">
    <location>
        <begin position="263"/>
        <end position="290"/>
    </location>
</feature>
<evidence type="ECO:0000313" key="10">
    <source>
        <dbReference type="EMBL" id="CAG36165.1"/>
    </source>
</evidence>
<keyword evidence="5 8" id="KW-0812">Transmembrane</keyword>
<dbReference type="PANTHER" id="PTHR30614:SF41">
    <property type="entry name" value="INNER MEMBRANE AMINO-ACID ABC TRANSPORTER PERMEASE PROTEIN YHDY"/>
    <property type="match status" value="1"/>
</dbReference>
<name>Q6ANA9_DESPS</name>
<dbReference type="HOGENOM" id="CLU_019602_16_1_7"/>
<reference evidence="11" key="1">
    <citation type="journal article" date="2004" name="Environ. Microbiol.">
        <title>The genome of Desulfotalea psychrophila, a sulfate-reducing bacterium from permanently cold Arctic sediments.</title>
        <authorList>
            <person name="Rabus R."/>
            <person name="Ruepp A."/>
            <person name="Frickey T."/>
            <person name="Rattei T."/>
            <person name="Fartmann B."/>
            <person name="Stark M."/>
            <person name="Bauer M."/>
            <person name="Zibat A."/>
            <person name="Lombardot T."/>
            <person name="Becker I."/>
            <person name="Amann J."/>
            <person name="Gellner K."/>
            <person name="Teeling H."/>
            <person name="Leuschner W.D."/>
            <person name="Gloeckner F.-O."/>
            <person name="Lupas A.N."/>
            <person name="Amann R."/>
            <person name="Klenk H.-P."/>
        </authorList>
    </citation>
    <scope>NUCLEOTIDE SEQUENCE [LARGE SCALE GENOMIC DNA]</scope>
    <source>
        <strain evidence="11">DSM 12343 / LSv54</strain>
    </source>
</reference>
<dbReference type="NCBIfam" id="TIGR01726">
    <property type="entry name" value="HEQRo_perm_3TM"/>
    <property type="match status" value="1"/>
</dbReference>
<keyword evidence="6 8" id="KW-1133">Transmembrane helix</keyword>
<dbReference type="InterPro" id="IPR000515">
    <property type="entry name" value="MetI-like"/>
</dbReference>
<gene>
    <name evidence="10" type="ordered locus">DP1436</name>
</gene>
<organism evidence="10 11">
    <name type="scientific">Desulfotalea psychrophila (strain LSv54 / DSM 12343)</name>
    <dbReference type="NCBI Taxonomy" id="177439"/>
    <lineage>
        <taxon>Bacteria</taxon>
        <taxon>Pseudomonadati</taxon>
        <taxon>Thermodesulfobacteriota</taxon>
        <taxon>Desulfobulbia</taxon>
        <taxon>Desulfobulbales</taxon>
        <taxon>Desulfocapsaceae</taxon>
        <taxon>Desulfotalea</taxon>
    </lineage>
</organism>
<evidence type="ECO:0000256" key="3">
    <source>
        <dbReference type="ARBA" id="ARBA00022448"/>
    </source>
</evidence>
<evidence type="ECO:0000256" key="2">
    <source>
        <dbReference type="ARBA" id="ARBA00010072"/>
    </source>
</evidence>
<sequence>MSQQWIPKSAQPCPVTEKGPLGWMYKNLFSSPFNTVLTLLGVSLLFWLITPLVRWAIIDATWVGTSRDACTVLGGCDPGACWVFIKVRFQLFMYGFYPEVERWRINFAFVLIAFAALPHLIPDFFAKSWRQYLRVALALALIAAFFGLQPFLVAAPFFLAPFLLARFSLKERVVQGRHPILVGLAASILVCLAVSLSVRAIWGDGGAWALGLSAALLVYPLFALKQLSETVWRWNLLCVVYPLIAYFLFVGDAFGLVLVETHFWGGLFLTLVVAGTGMATAMPIGILLALGRCSKMIVIRTLCIGFIELVRGVPLISVLFMASVMFPLFLPENMSFDKLLRALIGVAFFYAAYIAEVIRGGLQAIPKGQYEAAEALGWTYWKKMSVIILPQTLRMVIPGLANNFLSLLKDTTLVAVIGLLDLLGVAKAALADAAWLGFTKEAYVFAGLVFWIFCFAISRYSNFLEKKYHTNYR</sequence>
<evidence type="ECO:0000256" key="8">
    <source>
        <dbReference type="RuleBase" id="RU363032"/>
    </source>
</evidence>
<feature type="transmembrane region" description="Helical" evidence="8">
    <location>
        <begin position="180"/>
        <end position="201"/>
    </location>
</feature>
<feature type="domain" description="ABC transmembrane type-1" evidence="9">
    <location>
        <begin position="267"/>
        <end position="461"/>
    </location>
</feature>
<comment type="similarity">
    <text evidence="2">Belongs to the binding-protein-dependent transport system permease family. HisMQ subfamily.</text>
</comment>
<dbReference type="InterPro" id="IPR010065">
    <property type="entry name" value="AA_ABC_transptr_permease_3TM"/>
</dbReference>
<feature type="transmembrane region" description="Helical" evidence="8">
    <location>
        <begin position="236"/>
        <end position="257"/>
    </location>
</feature>
<feature type="transmembrane region" description="Helical" evidence="8">
    <location>
        <begin position="442"/>
        <end position="460"/>
    </location>
</feature>
<keyword evidence="11" id="KW-1185">Reference proteome</keyword>
<feature type="transmembrane region" description="Helical" evidence="8">
    <location>
        <begin position="339"/>
        <end position="358"/>
    </location>
</feature>
<evidence type="ECO:0000256" key="1">
    <source>
        <dbReference type="ARBA" id="ARBA00004429"/>
    </source>
</evidence>
<dbReference type="OrthoDB" id="5365894at2"/>
<evidence type="ECO:0000256" key="6">
    <source>
        <dbReference type="ARBA" id="ARBA00022989"/>
    </source>
</evidence>
<comment type="subcellular location">
    <subcellularLocation>
        <location evidence="1">Cell inner membrane</location>
        <topology evidence="1">Multi-pass membrane protein</topology>
    </subcellularLocation>
    <subcellularLocation>
        <location evidence="8">Cell membrane</location>
        <topology evidence="8">Multi-pass membrane protein</topology>
    </subcellularLocation>
</comment>
<keyword evidence="7 8" id="KW-0472">Membrane</keyword>
<dbReference type="PROSITE" id="PS50928">
    <property type="entry name" value="ABC_TM1"/>
    <property type="match status" value="1"/>
</dbReference>
<dbReference type="EMBL" id="CR522870">
    <property type="protein sequence ID" value="CAG36165.1"/>
    <property type="molecule type" value="Genomic_DNA"/>
</dbReference>
<accession>Q6ANA9</accession>
<dbReference type="InterPro" id="IPR043429">
    <property type="entry name" value="ArtM/GltK/GlnP/TcyL/YhdX-like"/>
</dbReference>
<dbReference type="PANTHER" id="PTHR30614">
    <property type="entry name" value="MEMBRANE COMPONENT OF AMINO ACID ABC TRANSPORTER"/>
    <property type="match status" value="1"/>
</dbReference>
<keyword evidence="3 8" id="KW-0813">Transport</keyword>
<feature type="transmembrane region" description="Helical" evidence="8">
    <location>
        <begin position="33"/>
        <end position="57"/>
    </location>
</feature>
<dbReference type="STRING" id="177439.DP1436"/>
<dbReference type="GO" id="GO:0043190">
    <property type="term" value="C:ATP-binding cassette (ABC) transporter complex"/>
    <property type="evidence" value="ECO:0007669"/>
    <property type="project" value="InterPro"/>
</dbReference>
<feature type="transmembrane region" description="Helical" evidence="8">
    <location>
        <begin position="413"/>
        <end position="436"/>
    </location>
</feature>
<evidence type="ECO:0000313" key="11">
    <source>
        <dbReference type="Proteomes" id="UP000000602"/>
    </source>
</evidence>
<dbReference type="GO" id="GO:0022857">
    <property type="term" value="F:transmembrane transporter activity"/>
    <property type="evidence" value="ECO:0007669"/>
    <property type="project" value="InterPro"/>
</dbReference>
<evidence type="ECO:0000256" key="5">
    <source>
        <dbReference type="ARBA" id="ARBA00022692"/>
    </source>
</evidence>
<feature type="transmembrane region" description="Helical" evidence="8">
    <location>
        <begin position="302"/>
        <end position="327"/>
    </location>
</feature>
<dbReference type="GO" id="GO:0006865">
    <property type="term" value="P:amino acid transport"/>
    <property type="evidence" value="ECO:0007669"/>
    <property type="project" value="TreeGrafter"/>
</dbReference>
<dbReference type="KEGG" id="dps:DP1436"/>
<dbReference type="Pfam" id="PF00528">
    <property type="entry name" value="BPD_transp_1"/>
    <property type="match status" value="1"/>
</dbReference>
<feature type="transmembrane region" description="Helical" evidence="8">
    <location>
        <begin position="207"/>
        <end position="224"/>
    </location>
</feature>
<dbReference type="Proteomes" id="UP000000602">
    <property type="component" value="Chromosome"/>
</dbReference>
<evidence type="ECO:0000256" key="7">
    <source>
        <dbReference type="ARBA" id="ARBA00023136"/>
    </source>
</evidence>
<dbReference type="AlphaFoldDB" id="Q6ANA9"/>
<dbReference type="RefSeq" id="WP_011188677.1">
    <property type="nucleotide sequence ID" value="NC_006138.1"/>
</dbReference>
<proteinExistence type="inferred from homology"/>
<evidence type="ECO:0000259" key="9">
    <source>
        <dbReference type="PROSITE" id="PS50928"/>
    </source>
</evidence>
<dbReference type="Gene3D" id="1.10.3720.10">
    <property type="entry name" value="MetI-like"/>
    <property type="match status" value="1"/>
</dbReference>
<evidence type="ECO:0000256" key="4">
    <source>
        <dbReference type="ARBA" id="ARBA00022475"/>
    </source>
</evidence>